<evidence type="ECO:0000313" key="5">
    <source>
        <dbReference type="Proteomes" id="UP000799772"/>
    </source>
</evidence>
<dbReference type="InterPro" id="IPR027443">
    <property type="entry name" value="IPNS-like_sf"/>
</dbReference>
<comment type="caution">
    <text evidence="4">The sequence shown here is derived from an EMBL/GenBank/DDBJ whole genome shotgun (WGS) entry which is preliminary data.</text>
</comment>
<feature type="compositionally biased region" description="Basic and acidic residues" evidence="2">
    <location>
        <begin position="319"/>
        <end position="332"/>
    </location>
</feature>
<feature type="region of interest" description="Disordered" evidence="2">
    <location>
        <begin position="319"/>
        <end position="344"/>
    </location>
</feature>
<dbReference type="Pfam" id="PF03171">
    <property type="entry name" value="2OG-FeII_Oxy"/>
    <property type="match status" value="1"/>
</dbReference>
<dbReference type="EMBL" id="ML978143">
    <property type="protein sequence ID" value="KAF2092742.1"/>
    <property type="molecule type" value="Genomic_DNA"/>
</dbReference>
<dbReference type="Proteomes" id="UP000799772">
    <property type="component" value="Unassembled WGS sequence"/>
</dbReference>
<feature type="domain" description="Isopenicillin N synthase-like Fe(2+) 2OG dioxygenase" evidence="3">
    <location>
        <begin position="151"/>
        <end position="222"/>
    </location>
</feature>
<evidence type="ECO:0000313" key="4">
    <source>
        <dbReference type="EMBL" id="KAF2092742.1"/>
    </source>
</evidence>
<evidence type="ECO:0000256" key="2">
    <source>
        <dbReference type="SAM" id="MobiDB-lite"/>
    </source>
</evidence>
<dbReference type="AlphaFoldDB" id="A0A9P4M2Y1"/>
<name>A0A9P4M2Y1_9PEZI</name>
<proteinExistence type="inferred from homology"/>
<organism evidence="4 5">
    <name type="scientific">Rhizodiscina lignyota</name>
    <dbReference type="NCBI Taxonomy" id="1504668"/>
    <lineage>
        <taxon>Eukaryota</taxon>
        <taxon>Fungi</taxon>
        <taxon>Dikarya</taxon>
        <taxon>Ascomycota</taxon>
        <taxon>Pezizomycotina</taxon>
        <taxon>Dothideomycetes</taxon>
        <taxon>Pleosporomycetidae</taxon>
        <taxon>Aulographales</taxon>
        <taxon>Rhizodiscinaceae</taxon>
        <taxon>Rhizodiscina</taxon>
    </lineage>
</organism>
<dbReference type="SUPFAM" id="SSF51197">
    <property type="entry name" value="Clavaminate synthase-like"/>
    <property type="match status" value="1"/>
</dbReference>
<reference evidence="4" key="1">
    <citation type="journal article" date="2020" name="Stud. Mycol.">
        <title>101 Dothideomycetes genomes: a test case for predicting lifestyles and emergence of pathogens.</title>
        <authorList>
            <person name="Haridas S."/>
            <person name="Albert R."/>
            <person name="Binder M."/>
            <person name="Bloem J."/>
            <person name="Labutti K."/>
            <person name="Salamov A."/>
            <person name="Andreopoulos B."/>
            <person name="Baker S."/>
            <person name="Barry K."/>
            <person name="Bills G."/>
            <person name="Bluhm B."/>
            <person name="Cannon C."/>
            <person name="Castanera R."/>
            <person name="Culley D."/>
            <person name="Daum C."/>
            <person name="Ezra D."/>
            <person name="Gonzalez J."/>
            <person name="Henrissat B."/>
            <person name="Kuo A."/>
            <person name="Liang C."/>
            <person name="Lipzen A."/>
            <person name="Lutzoni F."/>
            <person name="Magnuson J."/>
            <person name="Mondo S."/>
            <person name="Nolan M."/>
            <person name="Ohm R."/>
            <person name="Pangilinan J."/>
            <person name="Park H.-J."/>
            <person name="Ramirez L."/>
            <person name="Alfaro M."/>
            <person name="Sun H."/>
            <person name="Tritt A."/>
            <person name="Yoshinaga Y."/>
            <person name="Zwiers L.-H."/>
            <person name="Turgeon B."/>
            <person name="Goodwin S."/>
            <person name="Spatafora J."/>
            <person name="Crous P."/>
            <person name="Grigoriev I."/>
        </authorList>
    </citation>
    <scope>NUCLEOTIDE SEQUENCE</scope>
    <source>
        <strain evidence="4">CBS 133067</strain>
    </source>
</reference>
<keyword evidence="5" id="KW-1185">Reference proteome</keyword>
<evidence type="ECO:0000256" key="1">
    <source>
        <dbReference type="ARBA" id="ARBA00008056"/>
    </source>
</evidence>
<comment type="similarity">
    <text evidence="1">Belongs to the iron/ascorbate-dependent oxidoreductase family.</text>
</comment>
<gene>
    <name evidence="4" type="ORF">NA57DRAFT_69651</name>
</gene>
<sequence length="344" mass="39172">MSHIVASSRPLRTVTFPKIAEYDQYLLPDQGWAPITFPPNDPVQESLKMLFRSSKTFFDLPLEEKDKYKTSFGSEEGWSKVEGEKEMITLRTIDNTPEQLKEAAERCWSLAGRYVNELLECVATSLDLPEEALCKFSTPCLSLDDVKRATMLRLFRYEVHEDKVVAEAHNDLGLLSLVMSDTPGLEVWDRSVQGWCDLERQCGKPIVMSGRQLQRLSNGHYGPGGHLVRSYGQSAWTETRNPLAIDGVSNPRYRYSIVFILRAHWPVPIDSDELSSEVTGKFTTPMKAITAKDLFFQIKKNHYNINANLEDRNEQRKNIDSLKKAQQERGEANEQPELQIEASG</sequence>
<protein>
    <submittedName>
        <fullName evidence="4">Clavaminate synthase-like protein</fullName>
    </submittedName>
</protein>
<dbReference type="OrthoDB" id="288590at2759"/>
<dbReference type="InterPro" id="IPR044861">
    <property type="entry name" value="IPNS-like_FE2OG_OXY"/>
</dbReference>
<dbReference type="InterPro" id="IPR050231">
    <property type="entry name" value="Iron_ascorbate_oxido_reductase"/>
</dbReference>
<evidence type="ECO:0000259" key="3">
    <source>
        <dbReference type="Pfam" id="PF03171"/>
    </source>
</evidence>
<dbReference type="Gene3D" id="2.60.120.330">
    <property type="entry name" value="B-lactam Antibiotic, Isopenicillin N Synthase, Chain"/>
    <property type="match status" value="1"/>
</dbReference>
<dbReference type="PANTHER" id="PTHR47990">
    <property type="entry name" value="2-OXOGLUTARATE (2OG) AND FE(II)-DEPENDENT OXYGENASE SUPERFAMILY PROTEIN-RELATED"/>
    <property type="match status" value="1"/>
</dbReference>
<accession>A0A9P4M2Y1</accession>